<dbReference type="EMBL" id="QJKJ01009921">
    <property type="protein sequence ID" value="RDX75166.1"/>
    <property type="molecule type" value="Genomic_DNA"/>
</dbReference>
<reference evidence="3" key="1">
    <citation type="submission" date="2018-05" db="EMBL/GenBank/DDBJ databases">
        <title>Draft genome of Mucuna pruriens seed.</title>
        <authorList>
            <person name="Nnadi N.E."/>
            <person name="Vos R."/>
            <person name="Hasami M.H."/>
            <person name="Devisetty U.K."/>
            <person name="Aguiy J.C."/>
        </authorList>
    </citation>
    <scope>NUCLEOTIDE SEQUENCE [LARGE SCALE GENOMIC DNA]</scope>
    <source>
        <strain evidence="3">JCA_2017</strain>
    </source>
</reference>
<gene>
    <name evidence="3" type="ORF">CR513_44988</name>
</gene>
<sequence>MQSFNAKVEPFSKGKRKSNGVSMHKSKGSHNDNPNNSSNRSHRSHRSETNERPIREMRHEEEEHRKERRYEEDPRRARRYEKTSLDVLKCKIPPFIGDGDVESYLKLEMKVDQILECFNNDDYDGYYEFSGYALVWWNQYIREVRDGRRRHIYTWLDLRKELRTRFEPASYAWDLYNKMKRMYQGAKGIEEYFKETKSNEATMAWFLHGLNKEI</sequence>
<evidence type="ECO:0000313" key="4">
    <source>
        <dbReference type="Proteomes" id="UP000257109"/>
    </source>
</evidence>
<name>A0A371FA50_MUCPR</name>
<proteinExistence type="predicted"/>
<feature type="non-terminal residue" evidence="3">
    <location>
        <position position="1"/>
    </location>
</feature>
<dbReference type="PANTHER" id="PTHR35046:SF9">
    <property type="entry name" value="RNA-DIRECTED DNA POLYMERASE"/>
    <property type="match status" value="1"/>
</dbReference>
<protein>
    <recommendedName>
        <fullName evidence="2">Retrotransposon gag domain-containing protein</fullName>
    </recommendedName>
</protein>
<evidence type="ECO:0000259" key="2">
    <source>
        <dbReference type="Pfam" id="PF03732"/>
    </source>
</evidence>
<keyword evidence="4" id="KW-1185">Reference proteome</keyword>
<dbReference type="InterPro" id="IPR005162">
    <property type="entry name" value="Retrotrans_gag_dom"/>
</dbReference>
<dbReference type="Proteomes" id="UP000257109">
    <property type="component" value="Unassembled WGS sequence"/>
</dbReference>
<organism evidence="3 4">
    <name type="scientific">Mucuna pruriens</name>
    <name type="common">Velvet bean</name>
    <name type="synonym">Dolichos pruriens</name>
    <dbReference type="NCBI Taxonomy" id="157652"/>
    <lineage>
        <taxon>Eukaryota</taxon>
        <taxon>Viridiplantae</taxon>
        <taxon>Streptophyta</taxon>
        <taxon>Embryophyta</taxon>
        <taxon>Tracheophyta</taxon>
        <taxon>Spermatophyta</taxon>
        <taxon>Magnoliopsida</taxon>
        <taxon>eudicotyledons</taxon>
        <taxon>Gunneridae</taxon>
        <taxon>Pentapetalae</taxon>
        <taxon>rosids</taxon>
        <taxon>fabids</taxon>
        <taxon>Fabales</taxon>
        <taxon>Fabaceae</taxon>
        <taxon>Papilionoideae</taxon>
        <taxon>50 kb inversion clade</taxon>
        <taxon>NPAAA clade</taxon>
        <taxon>indigoferoid/millettioid clade</taxon>
        <taxon>Phaseoleae</taxon>
        <taxon>Mucuna</taxon>
    </lineage>
</organism>
<feature type="region of interest" description="Disordered" evidence="1">
    <location>
        <begin position="1"/>
        <end position="76"/>
    </location>
</feature>
<dbReference type="Pfam" id="PF03732">
    <property type="entry name" value="Retrotrans_gag"/>
    <property type="match status" value="1"/>
</dbReference>
<feature type="compositionally biased region" description="Basic and acidic residues" evidence="1">
    <location>
        <begin position="46"/>
        <end position="76"/>
    </location>
</feature>
<feature type="compositionally biased region" description="Basic residues" evidence="1">
    <location>
        <begin position="13"/>
        <end position="28"/>
    </location>
</feature>
<feature type="domain" description="Retrotransposon gag" evidence="2">
    <location>
        <begin position="128"/>
        <end position="198"/>
    </location>
</feature>
<evidence type="ECO:0000313" key="3">
    <source>
        <dbReference type="EMBL" id="RDX75166.1"/>
    </source>
</evidence>
<dbReference type="OrthoDB" id="1934635at2759"/>
<accession>A0A371FA50</accession>
<dbReference type="PANTHER" id="PTHR35046">
    <property type="entry name" value="ZINC KNUCKLE (CCHC-TYPE) FAMILY PROTEIN"/>
    <property type="match status" value="1"/>
</dbReference>
<comment type="caution">
    <text evidence="3">The sequence shown here is derived from an EMBL/GenBank/DDBJ whole genome shotgun (WGS) entry which is preliminary data.</text>
</comment>
<dbReference type="AlphaFoldDB" id="A0A371FA50"/>
<evidence type="ECO:0000256" key="1">
    <source>
        <dbReference type="SAM" id="MobiDB-lite"/>
    </source>
</evidence>